<reference evidence="1" key="1">
    <citation type="submission" date="2016-07" db="EMBL/GenBank/DDBJ databases">
        <title>De novo transcriptome assembly of four accessions of the metal hyperaccumulator plant Noccaea caerulescens.</title>
        <authorList>
            <person name="Blande D."/>
            <person name="Halimaa P."/>
            <person name="Tervahauta A.I."/>
            <person name="Aarts M.G."/>
            <person name="Karenlampi S.O."/>
        </authorList>
    </citation>
    <scope>NUCLEOTIDE SEQUENCE</scope>
</reference>
<accession>A0A1J3CWK2</accession>
<dbReference type="AlphaFoldDB" id="A0A1J3CWK2"/>
<gene>
    <name evidence="1" type="ORF">GA_TR15841_c1_g1_i1_g.48847</name>
</gene>
<dbReference type="EMBL" id="GEVI01023620">
    <property type="protein sequence ID" value="JAU08700.1"/>
    <property type="molecule type" value="Transcribed_RNA"/>
</dbReference>
<proteinExistence type="predicted"/>
<sequence length="103" mass="11000">MAITAKISLRGERSMLRGGAGNGGGGPMMMKVELVVMVVPGKTVMGTVAAGDGTTAPEPESKVVVLLNIIYSGMNYENWWWGREIDSNGICFLLTKFGFAFPN</sequence>
<protein>
    <submittedName>
        <fullName evidence="1">Uncharacterized protein</fullName>
    </submittedName>
</protein>
<name>A0A1J3CWK2_NOCCA</name>
<evidence type="ECO:0000313" key="1">
    <source>
        <dbReference type="EMBL" id="JAU08700.1"/>
    </source>
</evidence>
<organism evidence="1">
    <name type="scientific">Noccaea caerulescens</name>
    <name type="common">Alpine penny-cress</name>
    <name type="synonym">Thlaspi caerulescens</name>
    <dbReference type="NCBI Taxonomy" id="107243"/>
    <lineage>
        <taxon>Eukaryota</taxon>
        <taxon>Viridiplantae</taxon>
        <taxon>Streptophyta</taxon>
        <taxon>Embryophyta</taxon>
        <taxon>Tracheophyta</taxon>
        <taxon>Spermatophyta</taxon>
        <taxon>Magnoliopsida</taxon>
        <taxon>eudicotyledons</taxon>
        <taxon>Gunneridae</taxon>
        <taxon>Pentapetalae</taxon>
        <taxon>rosids</taxon>
        <taxon>malvids</taxon>
        <taxon>Brassicales</taxon>
        <taxon>Brassicaceae</taxon>
        <taxon>Coluteocarpeae</taxon>
        <taxon>Noccaea</taxon>
    </lineage>
</organism>